<reference evidence="14" key="1">
    <citation type="submission" date="2022-05" db="EMBL/GenBank/DDBJ databases">
        <authorList>
            <person name="Jo J.-H."/>
            <person name="Im W.-T."/>
        </authorList>
    </citation>
    <scope>NUCLEOTIDE SEQUENCE</scope>
    <source>
        <strain evidence="14">SE220</strain>
    </source>
</reference>
<evidence type="ECO:0000313" key="14">
    <source>
        <dbReference type="EMBL" id="MCL6728728.1"/>
    </source>
</evidence>
<keyword evidence="9" id="KW-0902">Two-component regulatory system</keyword>
<evidence type="ECO:0000256" key="7">
    <source>
        <dbReference type="ARBA" id="ARBA00022777"/>
    </source>
</evidence>
<dbReference type="PRINTS" id="PR00344">
    <property type="entry name" value="BCTRLSENSOR"/>
</dbReference>
<gene>
    <name evidence="14" type="ORF">LZ538_01495</name>
</gene>
<dbReference type="GO" id="GO:0016301">
    <property type="term" value="F:kinase activity"/>
    <property type="evidence" value="ECO:0007669"/>
    <property type="project" value="UniProtKB-KW"/>
</dbReference>
<comment type="catalytic activity">
    <reaction evidence="1">
        <text>ATP + protein L-histidine = ADP + protein N-phospho-L-histidine.</text>
        <dbReference type="EC" id="2.7.13.3"/>
    </reaction>
</comment>
<dbReference type="Pfam" id="PF00672">
    <property type="entry name" value="HAMP"/>
    <property type="match status" value="1"/>
</dbReference>
<dbReference type="Pfam" id="PF00512">
    <property type="entry name" value="HisKA"/>
    <property type="match status" value="1"/>
</dbReference>
<feature type="domain" description="HAMP" evidence="13">
    <location>
        <begin position="174"/>
        <end position="227"/>
    </location>
</feature>
<dbReference type="PROSITE" id="PS50885">
    <property type="entry name" value="HAMP"/>
    <property type="match status" value="1"/>
</dbReference>
<dbReference type="SUPFAM" id="SSF55874">
    <property type="entry name" value="ATPase domain of HSP90 chaperone/DNA topoisomerase II/histidine kinase"/>
    <property type="match status" value="1"/>
</dbReference>
<dbReference type="InterPro" id="IPR036097">
    <property type="entry name" value="HisK_dim/P_sf"/>
</dbReference>
<dbReference type="SMART" id="SM00387">
    <property type="entry name" value="HATPase_c"/>
    <property type="match status" value="1"/>
</dbReference>
<feature type="transmembrane region" description="Helical" evidence="11">
    <location>
        <begin position="154"/>
        <end position="176"/>
    </location>
</feature>
<comment type="caution">
    <text evidence="14">The sequence shown here is derived from an EMBL/GenBank/DDBJ whole genome shotgun (WGS) entry which is preliminary data.</text>
</comment>
<dbReference type="CDD" id="cd00075">
    <property type="entry name" value="HATPase"/>
    <property type="match status" value="1"/>
</dbReference>
<sequence>MSTKLRIALLAGFLAFASNMLIIGYIHFQTRDEIVTELRHQVAQQSAALDQVYRREGLASLKQEIAEATEAGDQVAVAIVDGAGRPLEGNIDAIISPSVTSFAKARTAVLKMKGDNSALEASVNIRPIAGRQWLLTGRTVTGGISLRETLERSLLAALAVSVILGLLCGLILGQYVDRRIHDIVMVADRIGGGDMSGRVPLSGANDSFGRLSLRINQMLDRISTLMSELRMLTDSLAHDLRSPVGRLRAAADAALAADTEEERELMLAAIIRQSDSLMRILTTALEIARSEAFTSQNQFSWFDPAQLAAELVEMYEPVAEEAGANLRLDRGTVVVPVFAHRQLLAQALSNLIENAIKYASSGGEIAVMVHDEDSTLKLGVTDRGPGIAVEQRDEARRRFGRLDPSRSEEGAGLGLSLAQAIAHLHHGELALFDNGPGLVALLQIPIRGEGKPGRMTPGFAL</sequence>
<evidence type="ECO:0000259" key="13">
    <source>
        <dbReference type="PROSITE" id="PS50885"/>
    </source>
</evidence>
<evidence type="ECO:0000256" key="2">
    <source>
        <dbReference type="ARBA" id="ARBA00004370"/>
    </source>
</evidence>
<proteinExistence type="predicted"/>
<dbReference type="InterPro" id="IPR003661">
    <property type="entry name" value="HisK_dim/P_dom"/>
</dbReference>
<dbReference type="InterPro" id="IPR004358">
    <property type="entry name" value="Sig_transdc_His_kin-like_C"/>
</dbReference>
<dbReference type="InterPro" id="IPR005467">
    <property type="entry name" value="His_kinase_dom"/>
</dbReference>
<dbReference type="RefSeq" id="WP_249830231.1">
    <property type="nucleotide sequence ID" value="NZ_JAMGBE010000001.1"/>
</dbReference>
<evidence type="ECO:0000259" key="12">
    <source>
        <dbReference type="PROSITE" id="PS50109"/>
    </source>
</evidence>
<dbReference type="SMART" id="SM00388">
    <property type="entry name" value="HisKA"/>
    <property type="match status" value="1"/>
</dbReference>
<feature type="domain" description="Histidine kinase" evidence="12">
    <location>
        <begin position="235"/>
        <end position="448"/>
    </location>
</feature>
<dbReference type="PROSITE" id="PS50109">
    <property type="entry name" value="HIS_KIN"/>
    <property type="match status" value="1"/>
</dbReference>
<dbReference type="InterPro" id="IPR003594">
    <property type="entry name" value="HATPase_dom"/>
</dbReference>
<organism evidence="14 15">
    <name type="scientific">Sphingomonas hankyongi</name>
    <dbReference type="NCBI Taxonomy" id="2908209"/>
    <lineage>
        <taxon>Bacteria</taxon>
        <taxon>Pseudomonadati</taxon>
        <taxon>Pseudomonadota</taxon>
        <taxon>Alphaproteobacteria</taxon>
        <taxon>Sphingomonadales</taxon>
        <taxon>Sphingomonadaceae</taxon>
        <taxon>Sphingomonas</taxon>
    </lineage>
</organism>
<keyword evidence="6 11" id="KW-0812">Transmembrane</keyword>
<dbReference type="EMBL" id="JAMGBE010000001">
    <property type="protein sequence ID" value="MCL6728728.1"/>
    <property type="molecule type" value="Genomic_DNA"/>
</dbReference>
<dbReference type="Gene3D" id="3.30.565.10">
    <property type="entry name" value="Histidine kinase-like ATPase, C-terminal domain"/>
    <property type="match status" value="1"/>
</dbReference>
<dbReference type="SUPFAM" id="SSF47384">
    <property type="entry name" value="Homodimeric domain of signal transducing histidine kinase"/>
    <property type="match status" value="1"/>
</dbReference>
<evidence type="ECO:0000256" key="10">
    <source>
        <dbReference type="ARBA" id="ARBA00023136"/>
    </source>
</evidence>
<keyword evidence="10 11" id="KW-0472">Membrane</keyword>
<evidence type="ECO:0000256" key="5">
    <source>
        <dbReference type="ARBA" id="ARBA00022679"/>
    </source>
</evidence>
<dbReference type="PANTHER" id="PTHR45436:SF8">
    <property type="entry name" value="HISTIDINE KINASE"/>
    <property type="match status" value="1"/>
</dbReference>
<evidence type="ECO:0000256" key="3">
    <source>
        <dbReference type="ARBA" id="ARBA00012438"/>
    </source>
</evidence>
<dbReference type="InterPro" id="IPR050428">
    <property type="entry name" value="TCS_sensor_his_kinase"/>
</dbReference>
<protein>
    <recommendedName>
        <fullName evidence="3">histidine kinase</fullName>
        <ecNumber evidence="3">2.7.13.3</ecNumber>
    </recommendedName>
</protein>
<name>A0ABT0RZB1_9SPHN</name>
<comment type="subcellular location">
    <subcellularLocation>
        <location evidence="2">Membrane</location>
    </subcellularLocation>
</comment>
<evidence type="ECO:0000256" key="9">
    <source>
        <dbReference type="ARBA" id="ARBA00023012"/>
    </source>
</evidence>
<keyword evidence="8 11" id="KW-1133">Transmembrane helix</keyword>
<dbReference type="CDD" id="cd06225">
    <property type="entry name" value="HAMP"/>
    <property type="match status" value="1"/>
</dbReference>
<dbReference type="EC" id="2.7.13.3" evidence="3"/>
<keyword evidence="4" id="KW-0597">Phosphoprotein</keyword>
<accession>A0ABT0RZB1</accession>
<evidence type="ECO:0000256" key="11">
    <source>
        <dbReference type="SAM" id="Phobius"/>
    </source>
</evidence>
<keyword evidence="5" id="KW-0808">Transferase</keyword>
<keyword evidence="7 14" id="KW-0418">Kinase</keyword>
<evidence type="ECO:0000313" key="15">
    <source>
        <dbReference type="Proteomes" id="UP001165342"/>
    </source>
</evidence>
<keyword evidence="15" id="KW-1185">Reference proteome</keyword>
<evidence type="ECO:0000256" key="8">
    <source>
        <dbReference type="ARBA" id="ARBA00022989"/>
    </source>
</evidence>
<evidence type="ECO:0000256" key="1">
    <source>
        <dbReference type="ARBA" id="ARBA00000085"/>
    </source>
</evidence>
<dbReference type="Proteomes" id="UP001165342">
    <property type="component" value="Unassembled WGS sequence"/>
</dbReference>
<dbReference type="InterPro" id="IPR003660">
    <property type="entry name" value="HAMP_dom"/>
</dbReference>
<dbReference type="PANTHER" id="PTHR45436">
    <property type="entry name" value="SENSOR HISTIDINE KINASE YKOH"/>
    <property type="match status" value="1"/>
</dbReference>
<dbReference type="SUPFAM" id="SSF158472">
    <property type="entry name" value="HAMP domain-like"/>
    <property type="match status" value="1"/>
</dbReference>
<feature type="transmembrane region" description="Helical" evidence="11">
    <location>
        <begin position="7"/>
        <end position="28"/>
    </location>
</feature>
<evidence type="ECO:0000256" key="4">
    <source>
        <dbReference type="ARBA" id="ARBA00022553"/>
    </source>
</evidence>
<evidence type="ECO:0000256" key="6">
    <source>
        <dbReference type="ARBA" id="ARBA00022692"/>
    </source>
</evidence>
<dbReference type="Pfam" id="PF02518">
    <property type="entry name" value="HATPase_c"/>
    <property type="match status" value="1"/>
</dbReference>
<dbReference type="InterPro" id="IPR036890">
    <property type="entry name" value="HATPase_C_sf"/>
</dbReference>
<dbReference type="SMART" id="SM00304">
    <property type="entry name" value="HAMP"/>
    <property type="match status" value="1"/>
</dbReference>
<dbReference type="Gene3D" id="6.10.340.10">
    <property type="match status" value="1"/>
</dbReference>